<dbReference type="PANTHER" id="PTHR48081:SF6">
    <property type="entry name" value="PEPTIDASE S9 PROLYL OLIGOPEPTIDASE CATALYTIC DOMAIN-CONTAINING PROTEIN"/>
    <property type="match status" value="1"/>
</dbReference>
<sequence>MTMKIPIWGKTIPYNTGLGKFDELDIKHRHSSKALSGLKAIAALKRPYSGSRRHWIHQATYAIEIRDGEASDTYDDMPCLIPYLVPGSDRAIIIVPGGGYVTRTTKHEGEGIAEALNEAGISAFILEYRLNPYKAPVPFLDMQRAVRYVRSQAPGFGIHPSKIGALGFSAGGHMVAALAALLRGSSVDYAGYEKDDIDGSDDRLALLGLVYPLISCTDLPSVAVSLFHRKDAENEKKREELLRHYSLAQYVRPGDPPHFLCYGDHDMLLGSDGISAYKESLDKHNVPNTLLTLQGANHGFGDCRALGVSDA</sequence>
<reference evidence="4" key="1">
    <citation type="journal article" date="2019" name="Int. J. Syst. Evol. Microbiol.">
        <title>The Global Catalogue of Microorganisms (GCM) 10K type strain sequencing project: providing services to taxonomists for standard genome sequencing and annotation.</title>
        <authorList>
            <consortium name="The Broad Institute Genomics Platform"/>
            <consortium name="The Broad Institute Genome Sequencing Center for Infectious Disease"/>
            <person name="Wu L."/>
            <person name="Ma J."/>
        </authorList>
    </citation>
    <scope>NUCLEOTIDE SEQUENCE [LARGE SCALE GENOMIC DNA]</scope>
    <source>
        <strain evidence="4">CCM 8702</strain>
    </source>
</reference>
<proteinExistence type="predicted"/>
<dbReference type="InterPro" id="IPR050300">
    <property type="entry name" value="GDXG_lipolytic_enzyme"/>
</dbReference>
<keyword evidence="1" id="KW-0378">Hydrolase</keyword>
<protein>
    <recommendedName>
        <fullName evidence="2">BD-FAE-like domain-containing protein</fullName>
    </recommendedName>
</protein>
<dbReference type="Pfam" id="PF20434">
    <property type="entry name" value="BD-FAE"/>
    <property type="match status" value="1"/>
</dbReference>
<comment type="caution">
    <text evidence="3">The sequence shown here is derived from an EMBL/GenBank/DDBJ whole genome shotgun (WGS) entry which is preliminary data.</text>
</comment>
<evidence type="ECO:0000313" key="3">
    <source>
        <dbReference type="EMBL" id="GGH69382.1"/>
    </source>
</evidence>
<dbReference type="Proteomes" id="UP000605427">
    <property type="component" value="Unassembled WGS sequence"/>
</dbReference>
<gene>
    <name evidence="3" type="ORF">GCM10007362_04390</name>
</gene>
<dbReference type="EMBL" id="BMDD01000001">
    <property type="protein sequence ID" value="GGH69382.1"/>
    <property type="molecule type" value="Genomic_DNA"/>
</dbReference>
<dbReference type="PANTHER" id="PTHR48081">
    <property type="entry name" value="AB HYDROLASE SUPERFAMILY PROTEIN C4A8.06C"/>
    <property type="match status" value="1"/>
</dbReference>
<evidence type="ECO:0000256" key="1">
    <source>
        <dbReference type="ARBA" id="ARBA00022801"/>
    </source>
</evidence>
<evidence type="ECO:0000313" key="4">
    <source>
        <dbReference type="Proteomes" id="UP000605427"/>
    </source>
</evidence>
<name>A0ABQ1ZN24_9BACL</name>
<dbReference type="Gene3D" id="3.40.50.1820">
    <property type="entry name" value="alpha/beta hydrolase"/>
    <property type="match status" value="1"/>
</dbReference>
<feature type="domain" description="BD-FAE-like" evidence="2">
    <location>
        <begin position="90"/>
        <end position="268"/>
    </location>
</feature>
<accession>A0ABQ1ZN24</accession>
<dbReference type="SUPFAM" id="SSF53474">
    <property type="entry name" value="alpha/beta-Hydrolases"/>
    <property type="match status" value="1"/>
</dbReference>
<keyword evidence="4" id="KW-1185">Reference proteome</keyword>
<evidence type="ECO:0000259" key="2">
    <source>
        <dbReference type="Pfam" id="PF20434"/>
    </source>
</evidence>
<organism evidence="3 4">
    <name type="scientific">Saccharibacillus endophyticus</name>
    <dbReference type="NCBI Taxonomy" id="2060666"/>
    <lineage>
        <taxon>Bacteria</taxon>
        <taxon>Bacillati</taxon>
        <taxon>Bacillota</taxon>
        <taxon>Bacilli</taxon>
        <taxon>Bacillales</taxon>
        <taxon>Paenibacillaceae</taxon>
        <taxon>Saccharibacillus</taxon>
    </lineage>
</organism>
<dbReference type="InterPro" id="IPR049492">
    <property type="entry name" value="BD-FAE-like_dom"/>
</dbReference>
<dbReference type="InterPro" id="IPR029058">
    <property type="entry name" value="AB_hydrolase_fold"/>
</dbReference>
<dbReference type="RefSeq" id="WP_172238424.1">
    <property type="nucleotide sequence ID" value="NZ_BMDD01000001.1"/>
</dbReference>